<dbReference type="CDD" id="cd00947">
    <property type="entry name" value="TBP_aldolase_IIB"/>
    <property type="match status" value="1"/>
</dbReference>
<reference evidence="2 3" key="1">
    <citation type="submission" date="2021-10" db="EMBL/GenBank/DDBJ databases">
        <authorList>
            <person name="Criscuolo A."/>
        </authorList>
    </citation>
    <scope>NUCLEOTIDE SEQUENCE [LARGE SCALE GENOMIC DNA]</scope>
    <source>
        <strain evidence="3">CIP 111883</strain>
    </source>
</reference>
<gene>
    <name evidence="2" type="primary">fbaA_2</name>
    <name evidence="2" type="ORF">BACCIP111883_03517</name>
</gene>
<comment type="cofactor">
    <cofactor evidence="1">
        <name>Zn(2+)</name>
        <dbReference type="ChEBI" id="CHEBI:29105"/>
    </cofactor>
</comment>
<name>A0ABM8YRZ5_9BACI</name>
<sequence>MFTTTKEILAFAEQTNSAIAAFNCYNAETIQAAVRAAEAANQPVIIAYGERYQSYMDLEAFAAFTKTIAEKASVNVALHLDHSYQFETIKRAVHAGFSSVMFDGSALSLEENKEETRKVVEYAHAHGVDVEAEIGSMERGAYSDEEVGEGRLTDPDEAAQFVQETGVDFLAASIGTVHGMYDGEPNIRLDLLAQIKEKVDIPLVLHGGSGTPANQVLAAINEGIRKINVNTEISLTAVETIGEALNKNPKTHLSYVMEEAQDAMTGHMQKIVETYKNN</sequence>
<dbReference type="PIRSF" id="PIRSF001359">
    <property type="entry name" value="F_bP_aldolase_II"/>
    <property type="match status" value="1"/>
</dbReference>
<dbReference type="Gene3D" id="3.20.20.70">
    <property type="entry name" value="Aldolase class I"/>
    <property type="match status" value="1"/>
</dbReference>
<evidence type="ECO:0000313" key="2">
    <source>
        <dbReference type="EMBL" id="CAG9622726.1"/>
    </source>
</evidence>
<dbReference type="InterPro" id="IPR013785">
    <property type="entry name" value="Aldolase_TIM"/>
</dbReference>
<keyword evidence="3" id="KW-1185">Reference proteome</keyword>
<dbReference type="PANTHER" id="PTHR30304:SF0">
    <property type="entry name" value="D-TAGATOSE-1,6-BISPHOSPHATE ALDOLASE SUBUNIT GATY-RELATED"/>
    <property type="match status" value="1"/>
</dbReference>
<dbReference type="GO" id="GO:0004332">
    <property type="term" value="F:fructose-bisphosphate aldolase activity"/>
    <property type="evidence" value="ECO:0007669"/>
    <property type="project" value="UniProtKB-EC"/>
</dbReference>
<dbReference type="RefSeq" id="WP_230503518.1">
    <property type="nucleotide sequence ID" value="NZ_CAKJTJ010000026.1"/>
</dbReference>
<dbReference type="Proteomes" id="UP000789833">
    <property type="component" value="Unassembled WGS sequence"/>
</dbReference>
<dbReference type="NCBIfam" id="TIGR00167">
    <property type="entry name" value="cbbA"/>
    <property type="match status" value="1"/>
</dbReference>
<accession>A0ABM8YRZ5</accession>
<dbReference type="SUPFAM" id="SSF51569">
    <property type="entry name" value="Aldolase"/>
    <property type="match status" value="1"/>
</dbReference>
<dbReference type="EC" id="4.1.2.13" evidence="2"/>
<keyword evidence="2" id="KW-0456">Lyase</keyword>
<dbReference type="InterPro" id="IPR000771">
    <property type="entry name" value="FBA_II"/>
</dbReference>
<comment type="caution">
    <text evidence="2">The sequence shown here is derived from an EMBL/GenBank/DDBJ whole genome shotgun (WGS) entry which is preliminary data.</text>
</comment>
<protein>
    <submittedName>
        <fullName evidence="2">Fructose-bisphosphate aldolase</fullName>
        <ecNumber evidence="2">4.1.2.13</ecNumber>
    </submittedName>
</protein>
<organism evidence="2 3">
    <name type="scientific">Sutcliffiella rhizosphaerae</name>
    <dbReference type="NCBI Taxonomy" id="2880967"/>
    <lineage>
        <taxon>Bacteria</taxon>
        <taxon>Bacillati</taxon>
        <taxon>Bacillota</taxon>
        <taxon>Bacilli</taxon>
        <taxon>Bacillales</taxon>
        <taxon>Bacillaceae</taxon>
        <taxon>Sutcliffiella</taxon>
    </lineage>
</organism>
<dbReference type="EMBL" id="CAKJTJ010000026">
    <property type="protein sequence ID" value="CAG9622726.1"/>
    <property type="molecule type" value="Genomic_DNA"/>
</dbReference>
<dbReference type="PANTHER" id="PTHR30304">
    <property type="entry name" value="D-TAGATOSE-1,6-BISPHOSPHATE ALDOLASE"/>
    <property type="match status" value="1"/>
</dbReference>
<dbReference type="Pfam" id="PF01116">
    <property type="entry name" value="F_bP_aldolase"/>
    <property type="match status" value="1"/>
</dbReference>
<dbReference type="InterPro" id="IPR050246">
    <property type="entry name" value="Class_II_FBP_aldolase"/>
</dbReference>
<proteinExistence type="predicted"/>
<evidence type="ECO:0000313" key="3">
    <source>
        <dbReference type="Proteomes" id="UP000789833"/>
    </source>
</evidence>
<evidence type="ECO:0000256" key="1">
    <source>
        <dbReference type="ARBA" id="ARBA00001947"/>
    </source>
</evidence>